<feature type="transmembrane region" description="Helical" evidence="1">
    <location>
        <begin position="7"/>
        <end position="29"/>
    </location>
</feature>
<accession>A0ABC8TVW5</accession>
<evidence type="ECO:0000313" key="2">
    <source>
        <dbReference type="EMBL" id="CAK9173239.1"/>
    </source>
</evidence>
<sequence length="144" mass="16322">MITPWDYTVAVASACINILFGFYVIWSFLNVGILQPFHFSGASSHPSHFLSPPTLNHHSPPTTSLILSFMQRSQPNVGMGWTHPILSNFQSSNQMRSANLTAQVQPFEGKDTRIFDVVLCYLALLCTKNINLFWQSEFLQNLRM</sequence>
<dbReference type="AlphaFoldDB" id="A0ABC8TVW5"/>
<keyword evidence="1" id="KW-0472">Membrane</keyword>
<keyword evidence="3" id="KW-1185">Reference proteome</keyword>
<proteinExistence type="predicted"/>
<keyword evidence="1" id="KW-1133">Transmembrane helix</keyword>
<reference evidence="2 3" key="1">
    <citation type="submission" date="2024-02" db="EMBL/GenBank/DDBJ databases">
        <authorList>
            <person name="Vignale AGUSTIN F."/>
            <person name="Sosa J E."/>
            <person name="Modenutti C."/>
        </authorList>
    </citation>
    <scope>NUCLEOTIDE SEQUENCE [LARGE SCALE GENOMIC DNA]</scope>
</reference>
<evidence type="ECO:0000256" key="1">
    <source>
        <dbReference type="SAM" id="Phobius"/>
    </source>
</evidence>
<evidence type="ECO:0000313" key="3">
    <source>
        <dbReference type="Proteomes" id="UP001642360"/>
    </source>
</evidence>
<dbReference type="Proteomes" id="UP001642360">
    <property type="component" value="Unassembled WGS sequence"/>
</dbReference>
<organism evidence="2 3">
    <name type="scientific">Ilex paraguariensis</name>
    <name type="common">yerba mate</name>
    <dbReference type="NCBI Taxonomy" id="185542"/>
    <lineage>
        <taxon>Eukaryota</taxon>
        <taxon>Viridiplantae</taxon>
        <taxon>Streptophyta</taxon>
        <taxon>Embryophyta</taxon>
        <taxon>Tracheophyta</taxon>
        <taxon>Spermatophyta</taxon>
        <taxon>Magnoliopsida</taxon>
        <taxon>eudicotyledons</taxon>
        <taxon>Gunneridae</taxon>
        <taxon>Pentapetalae</taxon>
        <taxon>asterids</taxon>
        <taxon>campanulids</taxon>
        <taxon>Aquifoliales</taxon>
        <taxon>Aquifoliaceae</taxon>
        <taxon>Ilex</taxon>
    </lineage>
</organism>
<dbReference type="EMBL" id="CAUOFW020006168">
    <property type="protein sequence ID" value="CAK9173239.1"/>
    <property type="molecule type" value="Genomic_DNA"/>
</dbReference>
<keyword evidence="1" id="KW-0812">Transmembrane</keyword>
<name>A0ABC8TVW5_9AQUA</name>
<gene>
    <name evidence="2" type="ORF">ILEXP_LOCUS42977</name>
</gene>
<comment type="caution">
    <text evidence="2">The sequence shown here is derived from an EMBL/GenBank/DDBJ whole genome shotgun (WGS) entry which is preliminary data.</text>
</comment>
<protein>
    <submittedName>
        <fullName evidence="2">Uncharacterized protein</fullName>
    </submittedName>
</protein>